<dbReference type="GO" id="GO:0047223">
    <property type="term" value="F:beta-1,3-galactosyl-O-glycosyl-glycoprotein beta-1,3-N-acetylglucosaminyltransferase activity"/>
    <property type="evidence" value="ECO:0007669"/>
    <property type="project" value="TreeGrafter"/>
</dbReference>
<reference evidence="2" key="1">
    <citation type="submission" date="2020-11" db="EMBL/GenBank/DDBJ databases">
        <authorList>
            <person name="Tran Van P."/>
        </authorList>
    </citation>
    <scope>NUCLEOTIDE SEQUENCE</scope>
</reference>
<dbReference type="InterPro" id="IPR052463">
    <property type="entry name" value="O-linked_mannose_GnT"/>
</dbReference>
<feature type="non-terminal residue" evidence="2">
    <location>
        <position position="1"/>
    </location>
</feature>
<dbReference type="Pfam" id="PF15711">
    <property type="entry name" value="ILEI"/>
    <property type="match status" value="1"/>
</dbReference>
<evidence type="ECO:0000313" key="3">
    <source>
        <dbReference type="Proteomes" id="UP000728032"/>
    </source>
</evidence>
<dbReference type="InterPro" id="IPR029044">
    <property type="entry name" value="Nucleotide-diphossugar_trans"/>
</dbReference>
<dbReference type="PROSITE" id="PS52031">
    <property type="entry name" value="GG_LECTIN"/>
    <property type="match status" value="1"/>
</dbReference>
<dbReference type="PANTHER" id="PTHR46396">
    <property type="entry name" value="PROTEIN O-LINKED-MANNOSE BETA-1,2-N-ACETYLGLUCOSAMINYLTRANSFERASE 1"/>
    <property type="match status" value="1"/>
</dbReference>
<evidence type="ECO:0000259" key="1">
    <source>
        <dbReference type="Pfam" id="PF15711"/>
    </source>
</evidence>
<dbReference type="InterPro" id="IPR039477">
    <property type="entry name" value="ILEI/PANDER_dom"/>
</dbReference>
<dbReference type="Gene3D" id="3.90.550.10">
    <property type="entry name" value="Spore Coat Polysaccharide Biosynthesis Protein SpsA, Chain A"/>
    <property type="match status" value="1"/>
</dbReference>
<evidence type="ECO:0000313" key="2">
    <source>
        <dbReference type="EMBL" id="CAD7659240.1"/>
    </source>
</evidence>
<dbReference type="OrthoDB" id="440755at2759"/>
<dbReference type="PANTHER" id="PTHR46396:SF2">
    <property type="entry name" value="ILEI_PANDER DOMAIN-CONTAINING PROTEIN"/>
    <property type="match status" value="1"/>
</dbReference>
<feature type="domain" description="ILEI/PANDER" evidence="1">
    <location>
        <begin position="11"/>
        <end position="98"/>
    </location>
</feature>
<protein>
    <recommendedName>
        <fullName evidence="1">ILEI/PANDER domain-containing protein</fullName>
    </recommendedName>
</protein>
<dbReference type="GO" id="GO:0000139">
    <property type="term" value="C:Golgi membrane"/>
    <property type="evidence" value="ECO:0007669"/>
    <property type="project" value="TreeGrafter"/>
</dbReference>
<dbReference type="GO" id="GO:0016266">
    <property type="term" value="P:protein O-linked glycosylation via N-acetyl-galactosamine"/>
    <property type="evidence" value="ECO:0007669"/>
    <property type="project" value="TreeGrafter"/>
</dbReference>
<name>A0A7R9MG50_9ACAR</name>
<dbReference type="AlphaFoldDB" id="A0A7R9MG50"/>
<organism evidence="2">
    <name type="scientific">Oppiella nova</name>
    <dbReference type="NCBI Taxonomy" id="334625"/>
    <lineage>
        <taxon>Eukaryota</taxon>
        <taxon>Metazoa</taxon>
        <taxon>Ecdysozoa</taxon>
        <taxon>Arthropoda</taxon>
        <taxon>Chelicerata</taxon>
        <taxon>Arachnida</taxon>
        <taxon>Acari</taxon>
        <taxon>Acariformes</taxon>
        <taxon>Sarcoptiformes</taxon>
        <taxon>Oribatida</taxon>
        <taxon>Brachypylina</taxon>
        <taxon>Oppioidea</taxon>
        <taxon>Oppiidae</taxon>
        <taxon>Oppiella</taxon>
    </lineage>
</organism>
<dbReference type="EMBL" id="CAJPVJ010016899">
    <property type="protein sequence ID" value="CAG2176402.1"/>
    <property type="molecule type" value="Genomic_DNA"/>
</dbReference>
<sequence>ILDKGLNGCGRGINLVVIDNMTRSILRVSNFDTYEKDSQPLETLLLTLRVGDIVIMISFDEPTSKLSKVAKLLLHQIGSNWAQNLIYRSSWYIITQKGINGYTPYENLNLPNTGGWANSHEIRICVPLRIKGLAVQPDPTLDRNPRRLEFCVKYSAQFPLFCEGNIVNDPLLPARILKFLPISTEIMRTPIIVLTAQSYAQNIYLSLTLETLIRQPGITPRNVIVFYNSMCCPAIAYLAEAFDFMSNDMSDFGEDLDEVRRTTELLFPDAKAFILIDINTILAPDFLPFMGQLLPFLLTNGSDIQSVSAWNDNGFESVSNDSGVVYRAHLGHYRPRFAALFRRGFSFNISSSFLWSFTDYPNSNSDNNNNNNIIIPDVSRVLYISHESSAAPNEVQEFSLDFMARKRSINVEEEVLLKVFELGDGLPFYVLSMGQMVNRSTIASDVKHLTSMLSTRSDNSKRFYAISCDSGLQCRQLCADLGLANCLPHLIIPNIGGVIK</sequence>
<gene>
    <name evidence="2" type="ORF">ONB1V03_LOCUS15836</name>
</gene>
<dbReference type="Proteomes" id="UP000728032">
    <property type="component" value="Unassembled WGS sequence"/>
</dbReference>
<proteinExistence type="predicted"/>
<dbReference type="EMBL" id="OC931724">
    <property type="protein sequence ID" value="CAD7659240.1"/>
    <property type="molecule type" value="Genomic_DNA"/>
</dbReference>
<accession>A0A7R9MG50</accession>
<keyword evidence="3" id="KW-1185">Reference proteome</keyword>